<keyword evidence="2" id="KW-0378">Hydrolase</keyword>
<proteinExistence type="inferred from homology"/>
<dbReference type="AlphaFoldDB" id="A0AAD3D5T1"/>
<dbReference type="Proteomes" id="UP001054902">
    <property type="component" value="Unassembled WGS sequence"/>
</dbReference>
<comment type="caution">
    <text evidence="4">The sequence shown here is derived from an EMBL/GenBank/DDBJ whole genome shotgun (WGS) entry which is preliminary data.</text>
</comment>
<evidence type="ECO:0000313" key="4">
    <source>
        <dbReference type="EMBL" id="GFH58299.1"/>
    </source>
</evidence>
<evidence type="ECO:0000313" key="5">
    <source>
        <dbReference type="Proteomes" id="UP001054902"/>
    </source>
</evidence>
<dbReference type="EMBL" id="BLLK01000062">
    <property type="protein sequence ID" value="GFH58299.1"/>
    <property type="molecule type" value="Genomic_DNA"/>
</dbReference>
<comment type="similarity">
    <text evidence="1">Belongs to the CCR4/nocturin family.</text>
</comment>
<dbReference type="Gene3D" id="3.60.10.10">
    <property type="entry name" value="Endonuclease/exonuclease/phosphatase"/>
    <property type="match status" value="1"/>
</dbReference>
<accession>A0AAD3D5T1</accession>
<dbReference type="PANTHER" id="PTHR12121:SF45">
    <property type="entry name" value="NOCTURNIN"/>
    <property type="match status" value="1"/>
</dbReference>
<reference evidence="4 5" key="1">
    <citation type="journal article" date="2021" name="Sci. Rep.">
        <title>The genome of the diatom Chaetoceros tenuissimus carries an ancient integrated fragment of an extant virus.</title>
        <authorList>
            <person name="Hongo Y."/>
            <person name="Kimura K."/>
            <person name="Takaki Y."/>
            <person name="Yoshida Y."/>
            <person name="Baba S."/>
            <person name="Kobayashi G."/>
            <person name="Nagasaki K."/>
            <person name="Hano T."/>
            <person name="Tomaru Y."/>
        </authorList>
    </citation>
    <scope>NUCLEOTIDE SEQUENCE [LARGE SCALE GENOMIC DNA]</scope>
    <source>
        <strain evidence="4 5">NIES-3715</strain>
    </source>
</reference>
<name>A0AAD3D5T1_9STRA</name>
<protein>
    <recommendedName>
        <fullName evidence="3">Endonuclease/exonuclease/phosphatase domain-containing protein</fullName>
    </recommendedName>
</protein>
<sequence length="403" mass="46022">MTINIQESPDKEVQGISSIKDIYEKIKHTESIQSQYTDADLYERKWISRLQGDQSETSSTLSKGTFSALQFNTLAQGLSLPPDHSPPFKLLNPSAVDTTKSIYGGFTEIPHPEISLDFQLRKWRLLEVLLSHPSNTKASNTPQQNLFDIISLQEVDHFHDFFQPILKILGYQGIFVPKPNSPCANSGWYSDGCAFFWNEREFELLHQDLFTYKDPDGNNYNQVCIVATMKHRKSDEIVVFAVTHLKSGKGTKQEVTRTKQVQQLLEKLESIHRLDNDSIQQGSKENIPIIIMGDFNSDIREEESCVQHITFHKEYNKNSQSWKSAYQITPPDDSFYTTWKTRGPKTQKRVIDYIFHNGGDNGSNISCTHVMDVPPEESLEPTKLPGFKYPSDHLSIGAIFEIK</sequence>
<dbReference type="PANTHER" id="PTHR12121">
    <property type="entry name" value="CARBON CATABOLITE REPRESSOR PROTEIN 4"/>
    <property type="match status" value="1"/>
</dbReference>
<organism evidence="4 5">
    <name type="scientific">Chaetoceros tenuissimus</name>
    <dbReference type="NCBI Taxonomy" id="426638"/>
    <lineage>
        <taxon>Eukaryota</taxon>
        <taxon>Sar</taxon>
        <taxon>Stramenopiles</taxon>
        <taxon>Ochrophyta</taxon>
        <taxon>Bacillariophyta</taxon>
        <taxon>Coscinodiscophyceae</taxon>
        <taxon>Chaetocerotophycidae</taxon>
        <taxon>Chaetocerotales</taxon>
        <taxon>Chaetocerotaceae</taxon>
        <taxon>Chaetoceros</taxon>
    </lineage>
</organism>
<dbReference type="Pfam" id="PF03372">
    <property type="entry name" value="Exo_endo_phos"/>
    <property type="match status" value="1"/>
</dbReference>
<keyword evidence="5" id="KW-1185">Reference proteome</keyword>
<feature type="domain" description="Endonuclease/exonuclease/phosphatase" evidence="3">
    <location>
        <begin position="120"/>
        <end position="393"/>
    </location>
</feature>
<dbReference type="SUPFAM" id="SSF56219">
    <property type="entry name" value="DNase I-like"/>
    <property type="match status" value="1"/>
</dbReference>
<gene>
    <name evidence="4" type="ORF">CTEN210_14775</name>
</gene>
<evidence type="ECO:0000256" key="2">
    <source>
        <dbReference type="ARBA" id="ARBA00022801"/>
    </source>
</evidence>
<dbReference type="InterPro" id="IPR005135">
    <property type="entry name" value="Endo/exonuclease/phosphatase"/>
</dbReference>
<dbReference type="GO" id="GO:0006139">
    <property type="term" value="P:nucleobase-containing compound metabolic process"/>
    <property type="evidence" value="ECO:0007669"/>
    <property type="project" value="UniProtKB-ARBA"/>
</dbReference>
<dbReference type="GO" id="GO:0000175">
    <property type="term" value="F:3'-5'-RNA exonuclease activity"/>
    <property type="evidence" value="ECO:0007669"/>
    <property type="project" value="TreeGrafter"/>
</dbReference>
<evidence type="ECO:0000259" key="3">
    <source>
        <dbReference type="Pfam" id="PF03372"/>
    </source>
</evidence>
<dbReference type="InterPro" id="IPR050410">
    <property type="entry name" value="CCR4/nocturin_mRNA_transcr"/>
</dbReference>
<evidence type="ECO:0000256" key="1">
    <source>
        <dbReference type="ARBA" id="ARBA00010774"/>
    </source>
</evidence>
<dbReference type="InterPro" id="IPR036691">
    <property type="entry name" value="Endo/exonu/phosph_ase_sf"/>
</dbReference>